<evidence type="ECO:0000313" key="3">
    <source>
        <dbReference type="Proteomes" id="UP000249417"/>
    </source>
</evidence>
<accession>A0A2W5MY92</accession>
<keyword evidence="1" id="KW-0812">Transmembrane</keyword>
<feature type="transmembrane region" description="Helical" evidence="1">
    <location>
        <begin position="129"/>
        <end position="149"/>
    </location>
</feature>
<dbReference type="Proteomes" id="UP000249417">
    <property type="component" value="Unassembled WGS sequence"/>
</dbReference>
<evidence type="ECO:0000313" key="2">
    <source>
        <dbReference type="EMBL" id="PZQ46212.1"/>
    </source>
</evidence>
<name>A0A2W5MY92_9BACT</name>
<comment type="caution">
    <text evidence="2">The sequence shown here is derived from an EMBL/GenBank/DDBJ whole genome shotgun (WGS) entry which is preliminary data.</text>
</comment>
<evidence type="ECO:0000256" key="1">
    <source>
        <dbReference type="SAM" id="Phobius"/>
    </source>
</evidence>
<protein>
    <submittedName>
        <fullName evidence="2">Uncharacterized protein</fullName>
    </submittedName>
</protein>
<keyword evidence="1" id="KW-1133">Transmembrane helix</keyword>
<feature type="transmembrane region" description="Helical" evidence="1">
    <location>
        <begin position="88"/>
        <end position="109"/>
    </location>
</feature>
<proteinExistence type="predicted"/>
<gene>
    <name evidence="2" type="ORF">DI551_05535</name>
</gene>
<feature type="transmembrane region" description="Helical" evidence="1">
    <location>
        <begin position="41"/>
        <end position="67"/>
    </location>
</feature>
<reference evidence="2 3" key="1">
    <citation type="submission" date="2017-08" db="EMBL/GenBank/DDBJ databases">
        <title>Infants hospitalized years apart are colonized by the same room-sourced microbial strains.</title>
        <authorList>
            <person name="Brooks B."/>
            <person name="Olm M.R."/>
            <person name="Firek B.A."/>
            <person name="Baker R."/>
            <person name="Thomas B.C."/>
            <person name="Morowitz M.J."/>
            <person name="Banfield J.F."/>
        </authorList>
    </citation>
    <scope>NUCLEOTIDE SEQUENCE [LARGE SCALE GENOMIC DNA]</scope>
    <source>
        <strain evidence="2">S2_005_002_R2_29</strain>
    </source>
</reference>
<sequence>MIVYVLINMALGLLNEFIGRTMAPYVVDTGASEPVTIPADIVMLSFFLIIFMFWGFRLFWLNIPFSLNMSMRDYMRAVRGAMPTLQMIAIWLLCFAPFIMALKIVWELFGAPIVAGMGAGVGNVLNNALSAFVDTLKSLVAVAGITFALRTLMTPASRTNRIV</sequence>
<dbReference type="EMBL" id="QFQB01000030">
    <property type="protein sequence ID" value="PZQ46212.1"/>
    <property type="molecule type" value="Genomic_DNA"/>
</dbReference>
<organism evidence="2 3">
    <name type="scientific">Micavibrio aeruginosavorus</name>
    <dbReference type="NCBI Taxonomy" id="349221"/>
    <lineage>
        <taxon>Bacteria</taxon>
        <taxon>Pseudomonadati</taxon>
        <taxon>Bdellovibrionota</taxon>
        <taxon>Bdellovibrionia</taxon>
        <taxon>Bdellovibrionales</taxon>
        <taxon>Pseudobdellovibrionaceae</taxon>
        <taxon>Micavibrio</taxon>
    </lineage>
</organism>
<keyword evidence="1" id="KW-0472">Membrane</keyword>
<dbReference type="AlphaFoldDB" id="A0A2W5MY92"/>